<evidence type="ECO:0000313" key="1">
    <source>
        <dbReference type="EMBL" id="PZX59744.1"/>
    </source>
</evidence>
<accession>A0A2W7RH74</accession>
<dbReference type="EMBL" id="QKZU01000003">
    <property type="protein sequence ID" value="PZX59744.1"/>
    <property type="molecule type" value="Genomic_DNA"/>
</dbReference>
<sequence length="43" mass="4960">MKKERGVRAPFFVSHTPRTQRVFLVLSKNTSNLKTSNLLRGPF</sequence>
<comment type="caution">
    <text evidence="1">The sequence shown here is derived from an EMBL/GenBank/DDBJ whole genome shotgun (WGS) entry which is preliminary data.</text>
</comment>
<organism evidence="1 2">
    <name type="scientific">Algoriphagus ratkowskyi</name>
    <dbReference type="NCBI Taxonomy" id="57028"/>
    <lineage>
        <taxon>Bacteria</taxon>
        <taxon>Pseudomonadati</taxon>
        <taxon>Bacteroidota</taxon>
        <taxon>Cytophagia</taxon>
        <taxon>Cytophagales</taxon>
        <taxon>Cyclobacteriaceae</taxon>
        <taxon>Algoriphagus</taxon>
    </lineage>
</organism>
<reference evidence="1 2" key="1">
    <citation type="submission" date="2018-06" db="EMBL/GenBank/DDBJ databases">
        <title>Genomic Encyclopedia of Archaeal and Bacterial Type Strains, Phase II (KMG-II): from individual species to whole genera.</title>
        <authorList>
            <person name="Goeker M."/>
        </authorList>
    </citation>
    <scope>NUCLEOTIDE SEQUENCE [LARGE SCALE GENOMIC DNA]</scope>
    <source>
        <strain evidence="1 2">DSM 22686</strain>
    </source>
</reference>
<proteinExistence type="predicted"/>
<dbReference type="Proteomes" id="UP000249115">
    <property type="component" value="Unassembled WGS sequence"/>
</dbReference>
<dbReference type="AlphaFoldDB" id="A0A2W7RH74"/>
<evidence type="ECO:0000313" key="2">
    <source>
        <dbReference type="Proteomes" id="UP000249115"/>
    </source>
</evidence>
<protein>
    <submittedName>
        <fullName evidence="1">Uncharacterized protein</fullName>
    </submittedName>
</protein>
<name>A0A2W7RH74_9BACT</name>
<gene>
    <name evidence="1" type="ORF">LV84_00953</name>
</gene>